<dbReference type="InterPro" id="IPR035238">
    <property type="entry name" value="DUF5345"/>
</dbReference>
<proteinExistence type="predicted"/>
<keyword evidence="1" id="KW-0472">Membrane</keyword>
<gene>
    <name evidence="2" type="ORF">BACCIP111895_00727</name>
</gene>
<feature type="transmembrane region" description="Helical" evidence="1">
    <location>
        <begin position="87"/>
        <end position="106"/>
    </location>
</feature>
<evidence type="ECO:0000313" key="2">
    <source>
        <dbReference type="EMBL" id="CAH2713591.1"/>
    </source>
</evidence>
<dbReference type="Proteomes" id="UP000838308">
    <property type="component" value="Unassembled WGS sequence"/>
</dbReference>
<protein>
    <recommendedName>
        <fullName evidence="4">YxlC</fullName>
    </recommendedName>
</protein>
<dbReference type="Pfam" id="PF17280">
    <property type="entry name" value="DUF5345"/>
    <property type="match status" value="1"/>
</dbReference>
<feature type="transmembrane region" description="Helical" evidence="1">
    <location>
        <begin position="60"/>
        <end position="81"/>
    </location>
</feature>
<name>A0ABN8KJF8_9BACI</name>
<keyword evidence="3" id="KW-1185">Reference proteome</keyword>
<organism evidence="2 3">
    <name type="scientific">Neobacillus rhizosphaerae</name>
    <dbReference type="NCBI Taxonomy" id="2880965"/>
    <lineage>
        <taxon>Bacteria</taxon>
        <taxon>Bacillati</taxon>
        <taxon>Bacillota</taxon>
        <taxon>Bacilli</taxon>
        <taxon>Bacillales</taxon>
        <taxon>Bacillaceae</taxon>
        <taxon>Neobacillus</taxon>
    </lineage>
</organism>
<comment type="caution">
    <text evidence="2">The sequence shown here is derived from an EMBL/GenBank/DDBJ whole genome shotgun (WGS) entry which is preliminary data.</text>
</comment>
<reference evidence="2" key="1">
    <citation type="submission" date="2022-04" db="EMBL/GenBank/DDBJ databases">
        <authorList>
            <person name="Criscuolo A."/>
        </authorList>
    </citation>
    <scope>NUCLEOTIDE SEQUENCE</scope>
    <source>
        <strain evidence="2">CIP111895</strain>
    </source>
</reference>
<keyword evidence="1" id="KW-1133">Transmembrane helix</keyword>
<evidence type="ECO:0000313" key="3">
    <source>
        <dbReference type="Proteomes" id="UP000838308"/>
    </source>
</evidence>
<evidence type="ECO:0000256" key="1">
    <source>
        <dbReference type="SAM" id="Phobius"/>
    </source>
</evidence>
<dbReference type="RefSeq" id="WP_248733929.1">
    <property type="nucleotide sequence ID" value="NZ_CALBWS010000002.1"/>
</dbReference>
<sequence>MKKQKVIILNSEQQNKQDFDAIHELQEGLQRIDQFPVYTPNLQWFEQMVIQEQQNKRKKLISDLSVFFIVAFIILSGMIISLYQMPAIFILVQIITTIFIVVYTSVRLMKKANHI</sequence>
<keyword evidence="1" id="KW-0812">Transmembrane</keyword>
<dbReference type="EMBL" id="CALBWS010000002">
    <property type="protein sequence ID" value="CAH2713591.1"/>
    <property type="molecule type" value="Genomic_DNA"/>
</dbReference>
<accession>A0ABN8KJF8</accession>
<evidence type="ECO:0008006" key="4">
    <source>
        <dbReference type="Google" id="ProtNLM"/>
    </source>
</evidence>